<reference evidence="4" key="1">
    <citation type="journal article" date="2012" name="Mol. Plant Microbe Interact.">
        <title>A highly conserved effector in Fusarium oxysporum is required for full virulence on Arabidopsis.</title>
        <authorList>
            <person name="Thatcher L.F."/>
            <person name="Gardiner D.M."/>
            <person name="Kazan K."/>
            <person name="Manners J."/>
        </authorList>
    </citation>
    <scope>NUCLEOTIDE SEQUENCE [LARGE SCALE GENOMIC DNA]</scope>
    <source>
        <strain evidence="4">Fo5176</strain>
    </source>
</reference>
<feature type="transmembrane region" description="Helical" evidence="2">
    <location>
        <begin position="60"/>
        <end position="85"/>
    </location>
</feature>
<sequence length="272" mass="28748">MSQQQHLPDSEGLQVNTDAEQAAKAPEVAPGYDNSNYYIPPGYHHPQQASSDGVRIPFGLGVWTFAALVALCTAIIVGAGVGGGLGAALANKSSDCSADSASGTAPAATAEPTATSCPTPENSTSVNDTAPYVPRAADTVSLLELDCPDSKKDETRYKTNKGYEFKWWCGVNAAQGTPAEGGGIVADYAPIYAYTIEDCMEACGNMIDKDAETGNGVKCASIVFSKRMKDELDGLNANCWLKNNTKAQASFLIQGSNWGFKDDWYAYAELDN</sequence>
<feature type="region of interest" description="Disordered" evidence="1">
    <location>
        <begin position="100"/>
        <end position="131"/>
    </location>
</feature>
<evidence type="ECO:0000256" key="1">
    <source>
        <dbReference type="SAM" id="MobiDB-lite"/>
    </source>
</evidence>
<keyword evidence="2" id="KW-0812">Transmembrane</keyword>
<feature type="compositionally biased region" description="Low complexity" evidence="1">
    <location>
        <begin position="100"/>
        <end position="120"/>
    </location>
</feature>
<dbReference type="STRING" id="426428.A0A0D2XPC2"/>
<dbReference type="Proteomes" id="UP000002489">
    <property type="component" value="Unassembled WGS sequence"/>
</dbReference>
<evidence type="ECO:0008006" key="5">
    <source>
        <dbReference type="Google" id="ProtNLM"/>
    </source>
</evidence>
<protein>
    <recommendedName>
        <fullName evidence="5">Apple domain-containing protein</fullName>
    </recommendedName>
</protein>
<name>A0A0D2XPC2_FUSOF</name>
<dbReference type="EnsemblFungi" id="FOXG_05810T0">
    <property type="protein sequence ID" value="FOXG_05810P0"/>
    <property type="gene ID" value="FOXG_05810"/>
</dbReference>
<evidence type="ECO:0000256" key="2">
    <source>
        <dbReference type="SAM" id="Phobius"/>
    </source>
</evidence>
<evidence type="ECO:0000313" key="4">
    <source>
        <dbReference type="Proteomes" id="UP000002489"/>
    </source>
</evidence>
<evidence type="ECO:0000313" key="3">
    <source>
        <dbReference type="EnsemblFungi" id="FOXG_05810P0"/>
    </source>
</evidence>
<keyword evidence="2" id="KW-0472">Membrane</keyword>
<organism evidence="3 4">
    <name type="scientific">Fusarium oxysporum (strain Fo5176)</name>
    <name type="common">Fusarium vascular wilt</name>
    <dbReference type="NCBI Taxonomy" id="660025"/>
    <lineage>
        <taxon>Eukaryota</taxon>
        <taxon>Fungi</taxon>
        <taxon>Dikarya</taxon>
        <taxon>Ascomycota</taxon>
        <taxon>Pezizomycotina</taxon>
        <taxon>Sordariomycetes</taxon>
        <taxon>Hypocreomycetidae</taxon>
        <taxon>Hypocreales</taxon>
        <taxon>Nectriaceae</taxon>
        <taxon>Fusarium</taxon>
        <taxon>Fusarium oxysporum species complex</taxon>
    </lineage>
</organism>
<accession>A0A0D2XPC2</accession>
<keyword evidence="2" id="KW-1133">Transmembrane helix</keyword>
<dbReference type="AlphaFoldDB" id="A0A0D2XPC2"/>
<reference evidence="3" key="2">
    <citation type="submission" date="2025-08" db="UniProtKB">
        <authorList>
            <consortium name="EnsemblFungi"/>
        </authorList>
    </citation>
    <scope>IDENTIFICATION</scope>
    <source>
        <strain evidence="3">4287 / CBS 123668 / FGSC 9935 / NRRL 34936</strain>
    </source>
</reference>
<proteinExistence type="predicted"/>